<dbReference type="Gene3D" id="3.30.70.580">
    <property type="entry name" value="Pseudouridine synthase I, catalytic domain, N-terminal subdomain"/>
    <property type="match status" value="1"/>
</dbReference>
<evidence type="ECO:0000313" key="11">
    <source>
        <dbReference type="EMBL" id="AHG60100.1"/>
    </source>
</evidence>
<dbReference type="AlphaFoldDB" id="W0P407"/>
<evidence type="ECO:0000256" key="1">
    <source>
        <dbReference type="ARBA" id="ARBA00008348"/>
    </source>
</evidence>
<dbReference type="GO" id="GO:0160139">
    <property type="term" value="F:23S rRNA pseudouridine(2605) synthase activity"/>
    <property type="evidence" value="ECO:0007669"/>
    <property type="project" value="UniProtKB-EC"/>
</dbReference>
<dbReference type="PROSITE" id="PS50889">
    <property type="entry name" value="S4"/>
    <property type="match status" value="1"/>
</dbReference>
<evidence type="ECO:0000259" key="10">
    <source>
        <dbReference type="Pfam" id="PF01479"/>
    </source>
</evidence>
<keyword evidence="3 7" id="KW-0694">RNA-binding</keyword>
<evidence type="ECO:0000256" key="6">
    <source>
        <dbReference type="ARBA" id="ARBA00037383"/>
    </source>
</evidence>
<comment type="function">
    <text evidence="6">Responsible for synthesis of pseudouridine from uracil-2605 in 23S ribosomal RNA.</text>
</comment>
<keyword evidence="2" id="KW-0698">rRNA processing</keyword>
<dbReference type="EMBL" id="CP002697">
    <property type="protein sequence ID" value="AHG60100.1"/>
    <property type="molecule type" value="Genomic_DNA"/>
</dbReference>
<feature type="domain" description="RNA-binding S4" evidence="10">
    <location>
        <begin position="4"/>
        <end position="36"/>
    </location>
</feature>
<dbReference type="RefSeq" id="WP_025384585.1">
    <property type="nucleotide sequence ID" value="NZ_CP002697.1"/>
</dbReference>
<evidence type="ECO:0000313" key="12">
    <source>
        <dbReference type="Proteomes" id="UP000019087"/>
    </source>
</evidence>
<dbReference type="SUPFAM" id="SSF55174">
    <property type="entry name" value="Alpha-L RNA-binding motif"/>
    <property type="match status" value="1"/>
</dbReference>
<evidence type="ECO:0000256" key="7">
    <source>
        <dbReference type="PROSITE-ProRule" id="PRU00182"/>
    </source>
</evidence>
<dbReference type="SUPFAM" id="SSF55120">
    <property type="entry name" value="Pseudouridine synthase"/>
    <property type="match status" value="1"/>
</dbReference>
<evidence type="ECO:0000256" key="5">
    <source>
        <dbReference type="ARBA" id="ARBA00036944"/>
    </source>
</evidence>
<dbReference type="InterPro" id="IPR002942">
    <property type="entry name" value="S4_RNA-bd"/>
</dbReference>
<dbReference type="GO" id="GO:0003723">
    <property type="term" value="F:RNA binding"/>
    <property type="evidence" value="ECO:0007669"/>
    <property type="project" value="UniProtKB-KW"/>
</dbReference>
<dbReference type="InterPro" id="IPR020103">
    <property type="entry name" value="PsdUridine_synth_cat_dom_sf"/>
</dbReference>
<accession>W0P407</accession>
<dbReference type="HOGENOM" id="CLU_024979_1_1_6"/>
<dbReference type="NCBIfam" id="TIGR00093">
    <property type="entry name" value="pseudouridine synthase"/>
    <property type="match status" value="1"/>
</dbReference>
<dbReference type="Proteomes" id="UP000019087">
    <property type="component" value="Chromosome"/>
</dbReference>
<dbReference type="CDD" id="cd00165">
    <property type="entry name" value="S4"/>
    <property type="match status" value="1"/>
</dbReference>
<dbReference type="Gene3D" id="3.30.70.1560">
    <property type="entry name" value="Alpha-L RNA-binding motif"/>
    <property type="match status" value="1"/>
</dbReference>
<dbReference type="GO" id="GO:0000455">
    <property type="term" value="P:enzyme-directed rRNA pseudouridine synthesis"/>
    <property type="evidence" value="ECO:0007669"/>
    <property type="project" value="UniProtKB-ARBA"/>
</dbReference>
<dbReference type="PATRIC" id="fig|1009856.3.peg.273"/>
<dbReference type="EC" id="5.4.99.-" evidence="8"/>
<dbReference type="KEGG" id="bapu:BUMPUSDA_CDS00315"/>
<dbReference type="InterPro" id="IPR036986">
    <property type="entry name" value="S4_RNA-bd_sf"/>
</dbReference>
<dbReference type="PANTHER" id="PTHR47683:SF3">
    <property type="entry name" value="RIBOSOMAL LARGE SUBUNIT PSEUDOURIDINE SYNTHASE B"/>
    <property type="match status" value="1"/>
</dbReference>
<organism evidence="11 12">
    <name type="scientific">Buchnera aphidicola str. USDA</name>
    <name type="common">Myzus persicae</name>
    <dbReference type="NCBI Taxonomy" id="1009856"/>
    <lineage>
        <taxon>Bacteria</taxon>
        <taxon>Pseudomonadati</taxon>
        <taxon>Pseudomonadota</taxon>
        <taxon>Gammaproteobacteria</taxon>
        <taxon>Enterobacterales</taxon>
        <taxon>Erwiniaceae</taxon>
        <taxon>Buchnera</taxon>
    </lineage>
</organism>
<dbReference type="PROSITE" id="PS01149">
    <property type="entry name" value="PSI_RSU"/>
    <property type="match status" value="1"/>
</dbReference>
<gene>
    <name evidence="11" type="primary">ycil</name>
    <name evidence="11" type="ORF">BUMPUSDA_CDS00315</name>
</gene>
<dbReference type="Pfam" id="PF00849">
    <property type="entry name" value="PseudoU_synth_2"/>
    <property type="match status" value="1"/>
</dbReference>
<sequence length="249" mass="29177">MTQKIQKILSHFGYGSRRSIEKMINSGKILVNGKKAVIGQYLNEKNFGEIRIQDKIISIKKTKFRTKVLIYNKPEGEICTTKDFQKRPTVFDKLPFLNTNRWISIGRLDINTRGLLLFTNDGNLANQLMHPKNQIEREYYMRIFGKINKNTMNILKKGVRINNTYSSFKSIYSFSDKESGKNQWFKGILCEGKNREIRSMWKTVKCQVNRLIRIRYGNIVLPRDLKIGHWTELNSTLIDSLYNLISTQK</sequence>
<dbReference type="Gene3D" id="3.10.290.10">
    <property type="entry name" value="RNA-binding S4 domain"/>
    <property type="match status" value="1"/>
</dbReference>
<evidence type="ECO:0000259" key="9">
    <source>
        <dbReference type="Pfam" id="PF00849"/>
    </source>
</evidence>
<proteinExistence type="inferred from homology"/>
<dbReference type="InterPro" id="IPR018496">
    <property type="entry name" value="PsdUridine_synth_RsuA/RluB_CS"/>
</dbReference>
<dbReference type="InterPro" id="IPR006145">
    <property type="entry name" value="PsdUridine_synth_RsuA/RluA"/>
</dbReference>
<dbReference type="PANTHER" id="PTHR47683">
    <property type="entry name" value="PSEUDOURIDINE SYNTHASE FAMILY PROTEIN-RELATED"/>
    <property type="match status" value="1"/>
</dbReference>
<dbReference type="CDD" id="cd02556">
    <property type="entry name" value="PseudoU_synth_RluB"/>
    <property type="match status" value="1"/>
</dbReference>
<comment type="similarity">
    <text evidence="1 8">Belongs to the pseudouridine synthase RsuA family.</text>
</comment>
<evidence type="ECO:0000256" key="2">
    <source>
        <dbReference type="ARBA" id="ARBA00022552"/>
    </source>
</evidence>
<dbReference type="InterPro" id="IPR042092">
    <property type="entry name" value="PsdUridine_s_RsuA/RluB/E/F_cat"/>
</dbReference>
<feature type="domain" description="Pseudouridine synthase RsuA/RluA-like" evidence="9">
    <location>
        <begin position="68"/>
        <end position="200"/>
    </location>
</feature>
<name>W0P407_BUCMP</name>
<evidence type="ECO:0000256" key="8">
    <source>
        <dbReference type="RuleBase" id="RU003887"/>
    </source>
</evidence>
<evidence type="ECO:0000256" key="3">
    <source>
        <dbReference type="ARBA" id="ARBA00022884"/>
    </source>
</evidence>
<dbReference type="InterPro" id="IPR020094">
    <property type="entry name" value="TruA/RsuA/RluB/E/F_N"/>
</dbReference>
<keyword evidence="4 8" id="KW-0413">Isomerase</keyword>
<comment type="catalytic activity">
    <reaction evidence="5">
        <text>uridine(2605) in 23S rRNA = pseudouridine(2605) in 23S rRNA</text>
        <dbReference type="Rhea" id="RHEA:42520"/>
        <dbReference type="Rhea" id="RHEA-COMP:10095"/>
        <dbReference type="Rhea" id="RHEA-COMP:10096"/>
        <dbReference type="ChEBI" id="CHEBI:65314"/>
        <dbReference type="ChEBI" id="CHEBI:65315"/>
        <dbReference type="EC" id="5.4.99.22"/>
    </reaction>
</comment>
<dbReference type="Pfam" id="PF01479">
    <property type="entry name" value="S4"/>
    <property type="match status" value="1"/>
</dbReference>
<reference evidence="11 12" key="1">
    <citation type="journal article" date="2013" name="BMC Genomics">
        <title>Comparative analysis of genome sequences from four strains of the Buchnera aphidicola Mp endosymbion of the green peach aphid, Myzus persicae.</title>
        <authorList>
            <person name="Jiang Z."/>
            <person name="Jones D.H."/>
            <person name="Khuri S."/>
            <person name="Tsinoremas N.F."/>
            <person name="Wyss T."/>
            <person name="Jander G."/>
            <person name="Wilson A.C."/>
        </authorList>
    </citation>
    <scope>NUCLEOTIDE SEQUENCE [LARGE SCALE GENOMIC DNA]</scope>
    <source>
        <strain evidence="12">str. USDA (Myzus persicae)</strain>
    </source>
</reference>
<evidence type="ECO:0000256" key="4">
    <source>
        <dbReference type="ARBA" id="ARBA00023235"/>
    </source>
</evidence>
<dbReference type="FunFam" id="3.30.70.580:FF:000009">
    <property type="entry name" value="Pseudouridine synthase"/>
    <property type="match status" value="1"/>
</dbReference>
<protein>
    <recommendedName>
        <fullName evidence="8">Pseudouridine synthase</fullName>
        <ecNumber evidence="8">5.4.99.-</ecNumber>
    </recommendedName>
</protein>
<dbReference type="InterPro" id="IPR050343">
    <property type="entry name" value="RsuA_PseudoU_synthase"/>
</dbReference>
<dbReference type="InterPro" id="IPR000748">
    <property type="entry name" value="PsdUridine_synth_RsuA/RluB/E/F"/>
</dbReference>